<feature type="compositionally biased region" description="Basic and acidic residues" evidence="1">
    <location>
        <begin position="105"/>
        <end position="114"/>
    </location>
</feature>
<organism evidence="2 3">
    <name type="scientific">Rhizopogon vesiculosus</name>
    <dbReference type="NCBI Taxonomy" id="180088"/>
    <lineage>
        <taxon>Eukaryota</taxon>
        <taxon>Fungi</taxon>
        <taxon>Dikarya</taxon>
        <taxon>Basidiomycota</taxon>
        <taxon>Agaricomycotina</taxon>
        <taxon>Agaricomycetes</taxon>
        <taxon>Agaricomycetidae</taxon>
        <taxon>Boletales</taxon>
        <taxon>Suillineae</taxon>
        <taxon>Rhizopogonaceae</taxon>
        <taxon>Rhizopogon</taxon>
    </lineage>
</organism>
<reference evidence="2 3" key="1">
    <citation type="submission" date="2016-03" db="EMBL/GenBank/DDBJ databases">
        <title>Comparative genomics of the ectomycorrhizal sister species Rhizopogon vinicolor and Rhizopogon vesiculosus (Basidiomycota: Boletales) reveals a divergence of the mating type B locus.</title>
        <authorList>
            <person name="Mujic A.B."/>
            <person name="Kuo A."/>
            <person name="Tritt A."/>
            <person name="Lipzen A."/>
            <person name="Chen C."/>
            <person name="Johnson J."/>
            <person name="Sharma A."/>
            <person name="Barry K."/>
            <person name="Grigoriev I.V."/>
            <person name="Spatafora J.W."/>
        </authorList>
    </citation>
    <scope>NUCLEOTIDE SEQUENCE [LARGE SCALE GENOMIC DNA]</scope>
    <source>
        <strain evidence="2 3">AM-OR11-056</strain>
    </source>
</reference>
<feature type="compositionally biased region" description="Low complexity" evidence="1">
    <location>
        <begin position="170"/>
        <end position="185"/>
    </location>
</feature>
<keyword evidence="3" id="KW-1185">Reference proteome</keyword>
<feature type="region of interest" description="Disordered" evidence="1">
    <location>
        <begin position="251"/>
        <end position="350"/>
    </location>
</feature>
<feature type="compositionally biased region" description="Low complexity" evidence="1">
    <location>
        <begin position="22"/>
        <end position="44"/>
    </location>
</feature>
<comment type="caution">
    <text evidence="2">The sequence shown here is derived from an EMBL/GenBank/DDBJ whole genome shotgun (WGS) entry which is preliminary data.</text>
</comment>
<gene>
    <name evidence="2" type="ORF">AZE42_06584</name>
</gene>
<proteinExistence type="predicted"/>
<feature type="compositionally biased region" description="Basic residues" evidence="1">
    <location>
        <begin position="251"/>
        <end position="262"/>
    </location>
</feature>
<feature type="region of interest" description="Disordered" evidence="1">
    <location>
        <begin position="1"/>
        <end position="185"/>
    </location>
</feature>
<feature type="region of interest" description="Disordered" evidence="1">
    <location>
        <begin position="365"/>
        <end position="395"/>
    </location>
</feature>
<sequence length="418" mass="45885">MSSASSPTLVSMPPSFPASPISPLSQSPAHSSSDSPTSRTFPRSPAHRSNTMPVSIMSSTPPNPGARTPRRVQWASSDHVHSPPSEPTSPHALDEMAQDPNAFETLKDALERHSSSSTHSRTASPYSAAVTRPQVPTLPSISTNYNLNMQPSTTNTPNGVSMYNQRDTYPPSTASSSVPSPSSSAPFLPHRTYAVPGEAFIDPLESAGLPLSSRQVSGDSEMPADGHAGRVERLAAREAAGVVRAHTKRWGMLRRRGHRSKSRTTADHDKEKTHKHRFRSFRAGRDTDTENESEESEFERPYPTQTRHKERPKKSWWQFHTPPSVAHHHQHSAHYDLESHPPSHSSQPKLGTGVLSALLALYGQDHDHERGESGTWSSHASEDEGDLSGPEQPWLESKVPLRFSRLSLASLQHSSPQR</sequence>
<feature type="compositionally biased region" description="Polar residues" evidence="1">
    <location>
        <begin position="137"/>
        <end position="167"/>
    </location>
</feature>
<feature type="compositionally biased region" description="Basic residues" evidence="1">
    <location>
        <begin position="273"/>
        <end position="282"/>
    </location>
</feature>
<protein>
    <submittedName>
        <fullName evidence="2">Uncharacterized protein</fullName>
    </submittedName>
</protein>
<dbReference type="EMBL" id="LVVM01002647">
    <property type="protein sequence ID" value="OJA16337.1"/>
    <property type="molecule type" value="Genomic_DNA"/>
</dbReference>
<feature type="compositionally biased region" description="Polar residues" evidence="1">
    <location>
        <begin position="47"/>
        <end position="60"/>
    </location>
</feature>
<evidence type="ECO:0000313" key="2">
    <source>
        <dbReference type="EMBL" id="OJA16337.1"/>
    </source>
</evidence>
<dbReference type="STRING" id="180088.A0A1J8QSB4"/>
<name>A0A1J8QSB4_9AGAM</name>
<accession>A0A1J8QSB4</accession>
<dbReference type="OrthoDB" id="2995348at2759"/>
<evidence type="ECO:0000313" key="3">
    <source>
        <dbReference type="Proteomes" id="UP000183567"/>
    </source>
</evidence>
<evidence type="ECO:0000256" key="1">
    <source>
        <dbReference type="SAM" id="MobiDB-lite"/>
    </source>
</evidence>
<dbReference type="AlphaFoldDB" id="A0A1J8QSB4"/>
<dbReference type="Proteomes" id="UP000183567">
    <property type="component" value="Unassembled WGS sequence"/>
</dbReference>